<organism evidence="2 3">
    <name type="scientific">Candidatus Portnoybacteria bacterium CG03_land_8_20_14_0_80_41_10</name>
    <dbReference type="NCBI Taxonomy" id="1974808"/>
    <lineage>
        <taxon>Bacteria</taxon>
        <taxon>Candidatus Portnoyibacteriota</taxon>
    </lineage>
</organism>
<dbReference type="EMBL" id="PEUX01000011">
    <property type="protein sequence ID" value="PIV10437.1"/>
    <property type="molecule type" value="Genomic_DNA"/>
</dbReference>
<protein>
    <submittedName>
        <fullName evidence="2">Uncharacterized protein</fullName>
    </submittedName>
</protein>
<dbReference type="AlphaFoldDB" id="A0A2M7BV41"/>
<comment type="caution">
    <text evidence="2">The sequence shown here is derived from an EMBL/GenBank/DDBJ whole genome shotgun (WGS) entry which is preliminary data.</text>
</comment>
<evidence type="ECO:0000313" key="2">
    <source>
        <dbReference type="EMBL" id="PIV10437.1"/>
    </source>
</evidence>
<dbReference type="NCBIfam" id="NF038353">
    <property type="entry name" value="FxLYD_dom"/>
    <property type="match status" value="1"/>
</dbReference>
<dbReference type="InterPro" id="IPR047676">
    <property type="entry name" value="FxLYD_dom"/>
</dbReference>
<feature type="transmembrane region" description="Helical" evidence="1">
    <location>
        <begin position="12"/>
        <end position="30"/>
    </location>
</feature>
<name>A0A2M7BV41_9BACT</name>
<evidence type="ECO:0000256" key="1">
    <source>
        <dbReference type="SAM" id="Phobius"/>
    </source>
</evidence>
<accession>A0A2M7BV41</accession>
<dbReference type="Proteomes" id="UP000229894">
    <property type="component" value="Unassembled WGS sequence"/>
</dbReference>
<evidence type="ECO:0000313" key="3">
    <source>
        <dbReference type="Proteomes" id="UP000229894"/>
    </source>
</evidence>
<gene>
    <name evidence="2" type="ORF">COS49_00495</name>
</gene>
<keyword evidence="1" id="KW-1133">Transmembrane helix</keyword>
<proteinExistence type="predicted"/>
<sequence>MSRRTNKKITIALIFFLILTGLGFFVYYSIQPEPSCSDGIQNQGEKDIDCGGPCPPCELVYIKDIEILWAKAVAGQENFYDLAVQIKNPNPNYGSGQAPYRFELYDSQNNLIEQLNGVTFILPNQTKYLLWTKAESEKPVKRVKLSFGQIDWQRAENYQSPQLFVQQKEYRILSSQEPGFSQVSGILINKSSFDFDKISLDILLLDADNQLLAFGKTEVRTLAAGQKRDFAATWFKEIIGQVSFVEIEAETNIFDPSNYLQPEREEPEKFQEY</sequence>
<keyword evidence="1" id="KW-0812">Transmembrane</keyword>
<keyword evidence="1" id="KW-0472">Membrane</keyword>
<reference evidence="3" key="1">
    <citation type="submission" date="2017-09" db="EMBL/GenBank/DDBJ databases">
        <title>Depth-based differentiation of microbial function through sediment-hosted aquifers and enrichment of novel symbionts in the deep terrestrial subsurface.</title>
        <authorList>
            <person name="Probst A.J."/>
            <person name="Ladd B."/>
            <person name="Jarett J.K."/>
            <person name="Geller-Mcgrath D.E."/>
            <person name="Sieber C.M.K."/>
            <person name="Emerson J.B."/>
            <person name="Anantharaman K."/>
            <person name="Thomas B.C."/>
            <person name="Malmstrom R."/>
            <person name="Stieglmeier M."/>
            <person name="Klingl A."/>
            <person name="Woyke T."/>
            <person name="Ryan C.M."/>
            <person name="Banfield J.F."/>
        </authorList>
    </citation>
    <scope>NUCLEOTIDE SEQUENCE [LARGE SCALE GENOMIC DNA]</scope>
</reference>